<name>A0AAU9J583_9CILI</name>
<protein>
    <submittedName>
        <fullName evidence="2">Uncharacterized protein</fullName>
    </submittedName>
</protein>
<dbReference type="Proteomes" id="UP001162131">
    <property type="component" value="Unassembled WGS sequence"/>
</dbReference>
<keyword evidence="1" id="KW-1133">Transmembrane helix</keyword>
<proteinExistence type="predicted"/>
<keyword evidence="1" id="KW-0472">Membrane</keyword>
<evidence type="ECO:0000256" key="1">
    <source>
        <dbReference type="SAM" id="Phobius"/>
    </source>
</evidence>
<keyword evidence="3" id="KW-1185">Reference proteome</keyword>
<evidence type="ECO:0000313" key="3">
    <source>
        <dbReference type="Proteomes" id="UP001162131"/>
    </source>
</evidence>
<accession>A0AAU9J583</accession>
<evidence type="ECO:0000313" key="2">
    <source>
        <dbReference type="EMBL" id="CAG9321114.1"/>
    </source>
</evidence>
<reference evidence="2" key="1">
    <citation type="submission" date="2021-09" db="EMBL/GenBank/DDBJ databases">
        <authorList>
            <consortium name="AG Swart"/>
            <person name="Singh M."/>
            <person name="Singh A."/>
            <person name="Seah K."/>
            <person name="Emmerich C."/>
        </authorList>
    </citation>
    <scope>NUCLEOTIDE SEQUENCE</scope>
    <source>
        <strain evidence="2">ATCC30299</strain>
    </source>
</reference>
<keyword evidence="1" id="KW-0812">Transmembrane</keyword>
<organism evidence="2 3">
    <name type="scientific">Blepharisma stoltei</name>
    <dbReference type="NCBI Taxonomy" id="1481888"/>
    <lineage>
        <taxon>Eukaryota</taxon>
        <taxon>Sar</taxon>
        <taxon>Alveolata</taxon>
        <taxon>Ciliophora</taxon>
        <taxon>Postciliodesmatophora</taxon>
        <taxon>Heterotrichea</taxon>
        <taxon>Heterotrichida</taxon>
        <taxon>Blepharismidae</taxon>
        <taxon>Blepharisma</taxon>
    </lineage>
</organism>
<feature type="transmembrane region" description="Helical" evidence="1">
    <location>
        <begin position="12"/>
        <end position="30"/>
    </location>
</feature>
<dbReference type="AlphaFoldDB" id="A0AAU9J583"/>
<sequence length="101" mass="11908">MNFILPNELFLLRFILGDLVFAFEFVLLTFDFRKKNGRLIVTIGKNVTPHGASSYEELKSDLTAKLYQFKGILFCPMNFFCFDLVLKISCSRLICFRYFWL</sequence>
<dbReference type="EMBL" id="CAJZBQ010000027">
    <property type="protein sequence ID" value="CAG9321114.1"/>
    <property type="molecule type" value="Genomic_DNA"/>
</dbReference>
<gene>
    <name evidence="2" type="ORF">BSTOLATCC_MIC27797</name>
</gene>
<comment type="caution">
    <text evidence="2">The sequence shown here is derived from an EMBL/GenBank/DDBJ whole genome shotgun (WGS) entry which is preliminary data.</text>
</comment>